<dbReference type="AlphaFoldDB" id="A0A367GLI2"/>
<dbReference type="EMBL" id="QGDC01000012">
    <property type="protein sequence ID" value="RCH53613.1"/>
    <property type="molecule type" value="Genomic_DNA"/>
</dbReference>
<reference evidence="2 3" key="1">
    <citation type="submission" date="2018-05" db="EMBL/GenBank/DDBJ databases">
        <title>Mucilaginibacter hurinus sp. nov., isolated from briquette warehouse soil.</title>
        <authorList>
            <person name="Choi L."/>
        </authorList>
    </citation>
    <scope>NUCLEOTIDE SEQUENCE [LARGE SCALE GENOMIC DNA]</scope>
    <source>
        <strain evidence="2 3">ZR32</strain>
    </source>
</reference>
<dbReference type="Pfam" id="PF09697">
    <property type="entry name" value="Porph_ging"/>
    <property type="match status" value="1"/>
</dbReference>
<evidence type="ECO:0000313" key="3">
    <source>
        <dbReference type="Proteomes" id="UP000253209"/>
    </source>
</evidence>
<dbReference type="InterPro" id="IPR005901">
    <property type="entry name" value="GLPGLI"/>
</dbReference>
<gene>
    <name evidence="2" type="ORF">DJ568_16850</name>
</gene>
<dbReference type="NCBIfam" id="TIGR01200">
    <property type="entry name" value="GLPGLI"/>
    <property type="match status" value="1"/>
</dbReference>
<keyword evidence="1" id="KW-0732">Signal</keyword>
<protein>
    <submittedName>
        <fullName evidence="2">GLPGLI family protein</fullName>
    </submittedName>
</protein>
<feature type="signal peptide" evidence="1">
    <location>
        <begin position="1"/>
        <end position="20"/>
    </location>
</feature>
<dbReference type="Proteomes" id="UP000253209">
    <property type="component" value="Unassembled WGS sequence"/>
</dbReference>
<organism evidence="2 3">
    <name type="scientific">Mucilaginibacter hurinus</name>
    <dbReference type="NCBI Taxonomy" id="2201324"/>
    <lineage>
        <taxon>Bacteria</taxon>
        <taxon>Pseudomonadati</taxon>
        <taxon>Bacteroidota</taxon>
        <taxon>Sphingobacteriia</taxon>
        <taxon>Sphingobacteriales</taxon>
        <taxon>Sphingobacteriaceae</taxon>
        <taxon>Mucilaginibacter</taxon>
    </lineage>
</organism>
<dbReference type="OrthoDB" id="1440774at2"/>
<name>A0A367GLI2_9SPHI</name>
<accession>A0A367GLI2</accession>
<dbReference type="RefSeq" id="WP_114006473.1">
    <property type="nucleotide sequence ID" value="NZ_QGDC01000012.1"/>
</dbReference>
<evidence type="ECO:0000256" key="1">
    <source>
        <dbReference type="SAM" id="SignalP"/>
    </source>
</evidence>
<proteinExistence type="predicted"/>
<evidence type="ECO:0000313" key="2">
    <source>
        <dbReference type="EMBL" id="RCH53613.1"/>
    </source>
</evidence>
<sequence>MQLKSFIIITLLLTSSSLFGQHARFTTSGTIEFEKSSNMHALIRKLLKNITYNEDFYKTAFEQYQKTQPQFKKLKSTLTFSNDKMLYAPQAVPVNLTTNNFFGELPMSAQYNTIYSDLKTRKRTIQKSAFEETFILKDTTRSIKWKITSETREIAGYHCRRANAIIMDSVYVVAFYTDEIPVSGGPESFNGLPGMILGVALPHENVTWFATKVTDVNIAEKTITEPVKGKPLNPKEFIDKISSVYGESYRGTAIMAFSL</sequence>
<feature type="chain" id="PRO_5016966920" evidence="1">
    <location>
        <begin position="21"/>
        <end position="259"/>
    </location>
</feature>
<comment type="caution">
    <text evidence="2">The sequence shown here is derived from an EMBL/GenBank/DDBJ whole genome shotgun (WGS) entry which is preliminary data.</text>
</comment>
<keyword evidence="3" id="KW-1185">Reference proteome</keyword>